<keyword evidence="2" id="KW-0067">ATP-binding</keyword>
<keyword evidence="4" id="KW-1185">Reference proteome</keyword>
<evidence type="ECO:0000256" key="1">
    <source>
        <dbReference type="ARBA" id="ARBA00022741"/>
    </source>
</evidence>
<dbReference type="InterPro" id="IPR013126">
    <property type="entry name" value="Hsp_70_fam"/>
</dbReference>
<evidence type="ECO:0000313" key="4">
    <source>
        <dbReference type="Proteomes" id="UP000834106"/>
    </source>
</evidence>
<dbReference type="GO" id="GO:0005524">
    <property type="term" value="F:ATP binding"/>
    <property type="evidence" value="ECO:0007669"/>
    <property type="project" value="UniProtKB-KW"/>
</dbReference>
<proteinExistence type="predicted"/>
<accession>A0AAD1YVY4</accession>
<dbReference type="PANTHER" id="PTHR19375">
    <property type="entry name" value="HEAT SHOCK PROTEIN 70KDA"/>
    <property type="match status" value="1"/>
</dbReference>
<gene>
    <name evidence="3" type="ORF">FPE_LOCUS5264</name>
</gene>
<organism evidence="3 4">
    <name type="scientific">Fraxinus pennsylvanica</name>
    <dbReference type="NCBI Taxonomy" id="56036"/>
    <lineage>
        <taxon>Eukaryota</taxon>
        <taxon>Viridiplantae</taxon>
        <taxon>Streptophyta</taxon>
        <taxon>Embryophyta</taxon>
        <taxon>Tracheophyta</taxon>
        <taxon>Spermatophyta</taxon>
        <taxon>Magnoliopsida</taxon>
        <taxon>eudicotyledons</taxon>
        <taxon>Gunneridae</taxon>
        <taxon>Pentapetalae</taxon>
        <taxon>asterids</taxon>
        <taxon>lamiids</taxon>
        <taxon>Lamiales</taxon>
        <taxon>Oleaceae</taxon>
        <taxon>Oleeae</taxon>
        <taxon>Fraxinus</taxon>
    </lineage>
</organism>
<name>A0AAD1YVY4_9LAMI</name>
<keyword evidence="1" id="KW-0547">Nucleotide-binding</keyword>
<dbReference type="Pfam" id="PF00012">
    <property type="entry name" value="HSP70"/>
    <property type="match status" value="1"/>
</dbReference>
<evidence type="ECO:0000313" key="3">
    <source>
        <dbReference type="EMBL" id="CAI9757834.1"/>
    </source>
</evidence>
<dbReference type="EMBL" id="OU503038">
    <property type="protein sequence ID" value="CAI9757834.1"/>
    <property type="molecule type" value="Genomic_DNA"/>
</dbReference>
<dbReference type="InterPro" id="IPR043129">
    <property type="entry name" value="ATPase_NBD"/>
</dbReference>
<dbReference type="SUPFAM" id="SSF53067">
    <property type="entry name" value="Actin-like ATPase domain"/>
    <property type="match status" value="1"/>
</dbReference>
<dbReference type="Gene3D" id="3.30.420.40">
    <property type="match status" value="1"/>
</dbReference>
<reference evidence="3" key="1">
    <citation type="submission" date="2023-05" db="EMBL/GenBank/DDBJ databases">
        <authorList>
            <person name="Huff M."/>
        </authorList>
    </citation>
    <scope>NUCLEOTIDE SEQUENCE</scope>
</reference>
<evidence type="ECO:0000256" key="2">
    <source>
        <dbReference type="ARBA" id="ARBA00022840"/>
    </source>
</evidence>
<dbReference type="AlphaFoldDB" id="A0AAD1YVY4"/>
<dbReference type="GO" id="GO:0140662">
    <property type="term" value="F:ATP-dependent protein folding chaperone"/>
    <property type="evidence" value="ECO:0007669"/>
    <property type="project" value="InterPro"/>
</dbReference>
<sequence length="156" mass="17691">MKIRWTLAGSWKPYIKHQATKDAGVISGLNVMRIINEPTAAAIAYGLEKKETSVEKNQQRRRWLLKKENINHQPKSYLQCLAKTFGHFFYNIAPIAAGTTTITDGITPTVEAAVVFRGLHWSSLRQARITQLLAKTFEIAGDIWSPILLLETSPWW</sequence>
<protein>
    <submittedName>
        <fullName evidence="3">Uncharacterized protein</fullName>
    </submittedName>
</protein>
<dbReference type="FunFam" id="3.30.420.40:FF:000806">
    <property type="entry name" value="Uncharacterized protein"/>
    <property type="match status" value="1"/>
</dbReference>
<dbReference type="Proteomes" id="UP000834106">
    <property type="component" value="Chromosome 3"/>
</dbReference>